<evidence type="ECO:0000256" key="1">
    <source>
        <dbReference type="PROSITE-ProRule" id="PRU01251"/>
    </source>
</evidence>
<dbReference type="InterPro" id="IPR004176">
    <property type="entry name" value="Clp_R_N"/>
</dbReference>
<dbReference type="OrthoDB" id="47330at2759"/>
<protein>
    <recommendedName>
        <fullName evidence="2">Clp R domain-containing protein</fullName>
    </recommendedName>
</protein>
<name>A0A0C3E9C3_9AGAM</name>
<keyword evidence="4" id="KW-1185">Reference proteome</keyword>
<feature type="domain" description="Clp R" evidence="2">
    <location>
        <begin position="1"/>
        <end position="57"/>
    </location>
</feature>
<feature type="non-terminal residue" evidence="3">
    <location>
        <position position="1"/>
    </location>
</feature>
<dbReference type="SUPFAM" id="SSF81923">
    <property type="entry name" value="Double Clp-N motif"/>
    <property type="match status" value="1"/>
</dbReference>
<keyword evidence="1" id="KW-0677">Repeat</keyword>
<accession>A0A0C3E9C3</accession>
<dbReference type="PROSITE" id="PS51903">
    <property type="entry name" value="CLP_R"/>
    <property type="match status" value="1"/>
</dbReference>
<dbReference type="Proteomes" id="UP000053989">
    <property type="component" value="Unassembled WGS sequence"/>
</dbReference>
<reference evidence="3 4" key="1">
    <citation type="submission" date="2014-04" db="EMBL/GenBank/DDBJ databases">
        <authorList>
            <consortium name="DOE Joint Genome Institute"/>
            <person name="Kuo A."/>
            <person name="Kohler A."/>
            <person name="Nagy L.G."/>
            <person name="Floudas D."/>
            <person name="Copeland A."/>
            <person name="Barry K.W."/>
            <person name="Cichocki N."/>
            <person name="Veneault-Fourrey C."/>
            <person name="LaButti K."/>
            <person name="Lindquist E.A."/>
            <person name="Lipzen A."/>
            <person name="Lundell T."/>
            <person name="Morin E."/>
            <person name="Murat C."/>
            <person name="Sun H."/>
            <person name="Tunlid A."/>
            <person name="Henrissat B."/>
            <person name="Grigoriev I.V."/>
            <person name="Hibbett D.S."/>
            <person name="Martin F."/>
            <person name="Nordberg H.P."/>
            <person name="Cantor M.N."/>
            <person name="Hua S.X."/>
        </authorList>
    </citation>
    <scope>NUCLEOTIDE SEQUENCE [LARGE SCALE GENOMIC DNA]</scope>
    <source>
        <strain evidence="3 4">Foug A</strain>
    </source>
</reference>
<dbReference type="Pfam" id="PF02861">
    <property type="entry name" value="Clp_N"/>
    <property type="match status" value="1"/>
</dbReference>
<dbReference type="AlphaFoldDB" id="A0A0C3E9C3"/>
<sequence length="57" mass="6425">IEHGFQRFIVRLPSQSLPPEEVSFTGTALKVLHEAVELQEMMHGSYVAQEHLILAPL</sequence>
<gene>
    <name evidence="3" type="ORF">SCLCIDRAFT_113809</name>
</gene>
<dbReference type="HOGENOM" id="CLU_3002240_0_0_1"/>
<dbReference type="EMBL" id="KN822025">
    <property type="protein sequence ID" value="KIM64959.1"/>
    <property type="molecule type" value="Genomic_DNA"/>
</dbReference>
<organism evidence="3 4">
    <name type="scientific">Scleroderma citrinum Foug A</name>
    <dbReference type="NCBI Taxonomy" id="1036808"/>
    <lineage>
        <taxon>Eukaryota</taxon>
        <taxon>Fungi</taxon>
        <taxon>Dikarya</taxon>
        <taxon>Basidiomycota</taxon>
        <taxon>Agaricomycotina</taxon>
        <taxon>Agaricomycetes</taxon>
        <taxon>Agaricomycetidae</taxon>
        <taxon>Boletales</taxon>
        <taxon>Sclerodermatineae</taxon>
        <taxon>Sclerodermataceae</taxon>
        <taxon>Scleroderma</taxon>
    </lineage>
</organism>
<dbReference type="InterPro" id="IPR036628">
    <property type="entry name" value="Clp_N_dom_sf"/>
</dbReference>
<evidence type="ECO:0000313" key="3">
    <source>
        <dbReference type="EMBL" id="KIM64959.1"/>
    </source>
</evidence>
<dbReference type="Gene3D" id="1.10.1780.10">
    <property type="entry name" value="Clp, N-terminal domain"/>
    <property type="match status" value="1"/>
</dbReference>
<evidence type="ECO:0000313" key="4">
    <source>
        <dbReference type="Proteomes" id="UP000053989"/>
    </source>
</evidence>
<dbReference type="STRING" id="1036808.A0A0C3E9C3"/>
<reference evidence="4" key="2">
    <citation type="submission" date="2015-01" db="EMBL/GenBank/DDBJ databases">
        <title>Evolutionary Origins and Diversification of the Mycorrhizal Mutualists.</title>
        <authorList>
            <consortium name="DOE Joint Genome Institute"/>
            <consortium name="Mycorrhizal Genomics Consortium"/>
            <person name="Kohler A."/>
            <person name="Kuo A."/>
            <person name="Nagy L.G."/>
            <person name="Floudas D."/>
            <person name="Copeland A."/>
            <person name="Barry K.W."/>
            <person name="Cichocki N."/>
            <person name="Veneault-Fourrey C."/>
            <person name="LaButti K."/>
            <person name="Lindquist E.A."/>
            <person name="Lipzen A."/>
            <person name="Lundell T."/>
            <person name="Morin E."/>
            <person name="Murat C."/>
            <person name="Riley R."/>
            <person name="Ohm R."/>
            <person name="Sun H."/>
            <person name="Tunlid A."/>
            <person name="Henrissat B."/>
            <person name="Grigoriev I.V."/>
            <person name="Hibbett D.S."/>
            <person name="Martin F."/>
        </authorList>
    </citation>
    <scope>NUCLEOTIDE SEQUENCE [LARGE SCALE GENOMIC DNA]</scope>
    <source>
        <strain evidence="4">Foug A</strain>
    </source>
</reference>
<evidence type="ECO:0000259" key="2">
    <source>
        <dbReference type="PROSITE" id="PS51903"/>
    </source>
</evidence>
<dbReference type="InParanoid" id="A0A0C3E9C3"/>
<proteinExistence type="predicted"/>